<keyword evidence="4" id="KW-0067">ATP-binding</keyword>
<keyword evidence="1" id="KW-0418">Kinase</keyword>
<dbReference type="InterPro" id="IPR036890">
    <property type="entry name" value="HATPase_C_sf"/>
</dbReference>
<feature type="region of interest" description="Disordered" evidence="2">
    <location>
        <begin position="71"/>
        <end position="94"/>
    </location>
</feature>
<dbReference type="RefSeq" id="WP_376983865.1">
    <property type="nucleotide sequence ID" value="NZ_JBHRWW010000003.1"/>
</dbReference>
<keyword evidence="1" id="KW-0723">Serine/threonine-protein kinase</keyword>
<name>A0ABV7WGC7_9MICO</name>
<dbReference type="CDD" id="cd16936">
    <property type="entry name" value="HATPase_RsbW-like"/>
    <property type="match status" value="1"/>
</dbReference>
<dbReference type="Pfam" id="PF13581">
    <property type="entry name" value="HATPase_c_2"/>
    <property type="match status" value="1"/>
</dbReference>
<evidence type="ECO:0000256" key="1">
    <source>
        <dbReference type="ARBA" id="ARBA00022527"/>
    </source>
</evidence>
<keyword evidence="5" id="KW-1185">Reference proteome</keyword>
<dbReference type="InterPro" id="IPR050267">
    <property type="entry name" value="Anti-sigma-factor_SerPK"/>
</dbReference>
<accession>A0ABV7WGC7</accession>
<dbReference type="InterPro" id="IPR003594">
    <property type="entry name" value="HATPase_dom"/>
</dbReference>
<reference evidence="5" key="1">
    <citation type="journal article" date="2019" name="Int. J. Syst. Evol. Microbiol.">
        <title>The Global Catalogue of Microorganisms (GCM) 10K type strain sequencing project: providing services to taxonomists for standard genome sequencing and annotation.</title>
        <authorList>
            <consortium name="The Broad Institute Genomics Platform"/>
            <consortium name="The Broad Institute Genome Sequencing Center for Infectious Disease"/>
            <person name="Wu L."/>
            <person name="Ma J."/>
        </authorList>
    </citation>
    <scope>NUCLEOTIDE SEQUENCE [LARGE SCALE GENOMIC DNA]</scope>
    <source>
        <strain evidence="5">NCAIM B.02333</strain>
    </source>
</reference>
<evidence type="ECO:0000313" key="5">
    <source>
        <dbReference type="Proteomes" id="UP001595685"/>
    </source>
</evidence>
<dbReference type="EMBL" id="JBHRWW010000003">
    <property type="protein sequence ID" value="MFC3688012.1"/>
    <property type="molecule type" value="Genomic_DNA"/>
</dbReference>
<protein>
    <submittedName>
        <fullName evidence="4">ATP-binding protein</fullName>
    </submittedName>
</protein>
<comment type="caution">
    <text evidence="4">The sequence shown here is derived from an EMBL/GenBank/DDBJ whole genome shotgun (WGS) entry which is preliminary data.</text>
</comment>
<dbReference type="GO" id="GO:0005524">
    <property type="term" value="F:ATP binding"/>
    <property type="evidence" value="ECO:0007669"/>
    <property type="project" value="UniProtKB-KW"/>
</dbReference>
<proteinExistence type="predicted"/>
<dbReference type="Proteomes" id="UP001595685">
    <property type="component" value="Unassembled WGS sequence"/>
</dbReference>
<gene>
    <name evidence="4" type="ORF">ACFOLH_06615</name>
</gene>
<keyword evidence="4" id="KW-0547">Nucleotide-binding</keyword>
<evidence type="ECO:0000256" key="2">
    <source>
        <dbReference type="SAM" id="MobiDB-lite"/>
    </source>
</evidence>
<feature type="domain" description="Histidine kinase/HSP90-like ATPase" evidence="3">
    <location>
        <begin position="15"/>
        <end position="122"/>
    </location>
</feature>
<organism evidence="4 5">
    <name type="scientific">Aquipuribacter hungaricus</name>
    <dbReference type="NCBI Taxonomy" id="545624"/>
    <lineage>
        <taxon>Bacteria</taxon>
        <taxon>Bacillati</taxon>
        <taxon>Actinomycetota</taxon>
        <taxon>Actinomycetes</taxon>
        <taxon>Micrococcales</taxon>
        <taxon>Intrasporangiaceae</taxon>
        <taxon>Aquipuribacter</taxon>
    </lineage>
</organism>
<keyword evidence="1" id="KW-0808">Transferase</keyword>
<sequence>MRQMAIDQGGLPGDARRAVSRVCRQARTGAGCEASAVLLTSEVVTNAMVHGTGVVRLAVGVDDLVVRVEVGDDSSRLPRTTPAPTGDDDGLDLGGRGMGIVEALSSSWGSSVPAGGGKTVWFEVPTHP</sequence>
<evidence type="ECO:0000259" key="3">
    <source>
        <dbReference type="Pfam" id="PF13581"/>
    </source>
</evidence>
<dbReference type="PANTHER" id="PTHR35526:SF3">
    <property type="entry name" value="ANTI-SIGMA-F FACTOR RSBW"/>
    <property type="match status" value="1"/>
</dbReference>
<dbReference type="PANTHER" id="PTHR35526">
    <property type="entry name" value="ANTI-SIGMA-F FACTOR RSBW-RELATED"/>
    <property type="match status" value="1"/>
</dbReference>
<evidence type="ECO:0000313" key="4">
    <source>
        <dbReference type="EMBL" id="MFC3688012.1"/>
    </source>
</evidence>
<dbReference type="Gene3D" id="3.30.565.10">
    <property type="entry name" value="Histidine kinase-like ATPase, C-terminal domain"/>
    <property type="match status" value="1"/>
</dbReference>
<dbReference type="SUPFAM" id="SSF55874">
    <property type="entry name" value="ATPase domain of HSP90 chaperone/DNA topoisomerase II/histidine kinase"/>
    <property type="match status" value="1"/>
</dbReference>